<dbReference type="InterPro" id="IPR047110">
    <property type="entry name" value="GABD/Sad-like"/>
</dbReference>
<evidence type="ECO:0000256" key="1">
    <source>
        <dbReference type="ARBA" id="ARBA00009986"/>
    </source>
</evidence>
<evidence type="ECO:0000256" key="2">
    <source>
        <dbReference type="ARBA" id="ARBA00022857"/>
    </source>
</evidence>
<gene>
    <name evidence="5" type="ORF">P0Y48_07225</name>
</gene>
<protein>
    <submittedName>
        <fullName evidence="5">NADP-dependent succinic semialdehyde dehydrogenase</fullName>
    </submittedName>
</protein>
<dbReference type="GO" id="GO:0004030">
    <property type="term" value="F:aldehyde dehydrogenase [NAD(P)+] activity"/>
    <property type="evidence" value="ECO:0007669"/>
    <property type="project" value="InterPro"/>
</dbReference>
<dbReference type="Gene3D" id="3.40.309.10">
    <property type="entry name" value="Aldehyde Dehydrogenase, Chain A, domain 2"/>
    <property type="match status" value="1"/>
</dbReference>
<feature type="domain" description="Aldehyde dehydrogenase" evidence="4">
    <location>
        <begin position="3"/>
        <end position="455"/>
    </location>
</feature>
<dbReference type="Gene3D" id="3.40.605.10">
    <property type="entry name" value="Aldehyde Dehydrogenase, Chain A, domain 1"/>
    <property type="match status" value="1"/>
</dbReference>
<dbReference type="SUPFAM" id="SSF53720">
    <property type="entry name" value="ALDH-like"/>
    <property type="match status" value="1"/>
</dbReference>
<evidence type="ECO:0000313" key="5">
    <source>
        <dbReference type="EMBL" id="WEK14970.1"/>
    </source>
</evidence>
<sequence>MPIASINPATGETVARFDEHDDTEIDARIAAAHAAHRTLRTTDFATRRGWMHAAADLLDGDVEQVAELITLEMGKTLAQARGEVRKSANAMRFYADRAEEFLTGTTLPDPSVVGASHAHTTYQPLGVVLAVMPWNYPIWQVIRFAAPALMAGNAGLLKHASNVPQAAIYLDTLFERGGFPAGSFGSLLIPAAKVERVLRDRRVVAATLTGSEPAGRSVAAIAGSEVKHVVLELGGSDPFVVMPSADLDRAVATAVASRTSNNGQACINAKRFIVHADIHDAFVEKFAAAMAALTVGDPRDEKTDVGPLATRSGRDELAELVDDAVGAGATAVVGGTTPDGDGWFYPPTVLTGITETMRLYREEAFGPVASVYSVADADEALRLANDTTFGLSSAVWTQDADEEARIVAGLDAGAVFVNGMSISYPELPFGGIKDSGVGRELSAEGIREFCNLKSVWKG</sequence>
<dbReference type="InterPro" id="IPR015590">
    <property type="entry name" value="Aldehyde_DH_dom"/>
</dbReference>
<dbReference type="Proteomes" id="UP001213972">
    <property type="component" value="Chromosome"/>
</dbReference>
<dbReference type="PANTHER" id="PTHR43217">
    <property type="entry name" value="SUCCINATE SEMIALDEHYDE DEHYDROGENASE [NAD(P)+] SAD"/>
    <property type="match status" value="1"/>
</dbReference>
<evidence type="ECO:0000313" key="6">
    <source>
        <dbReference type="Proteomes" id="UP001213972"/>
    </source>
</evidence>
<keyword evidence="2" id="KW-0521">NADP</keyword>
<dbReference type="InterPro" id="IPR016163">
    <property type="entry name" value="Ald_DH_C"/>
</dbReference>
<organism evidence="5 6">
    <name type="scientific">Candidatus Microbacterium phytovorans</name>
    <dbReference type="NCBI Taxonomy" id="3121374"/>
    <lineage>
        <taxon>Bacteria</taxon>
        <taxon>Bacillati</taxon>
        <taxon>Actinomycetota</taxon>
        <taxon>Actinomycetes</taxon>
        <taxon>Micrococcales</taxon>
        <taxon>Microbacteriaceae</taxon>
        <taxon>Microbacterium</taxon>
    </lineage>
</organism>
<comment type="similarity">
    <text evidence="1">Belongs to the aldehyde dehydrogenase family.</text>
</comment>
<name>A0AAJ5W669_9MICO</name>
<dbReference type="NCBIfam" id="NF006915">
    <property type="entry name" value="PRK09406.1"/>
    <property type="match status" value="1"/>
</dbReference>
<dbReference type="InterPro" id="IPR016161">
    <property type="entry name" value="Ald_DH/histidinol_DH"/>
</dbReference>
<evidence type="ECO:0000259" key="4">
    <source>
        <dbReference type="Pfam" id="PF00171"/>
    </source>
</evidence>
<dbReference type="FunFam" id="3.40.309.10:FF:000010">
    <property type="entry name" value="Gamma-aminobutyraldehyde dehydrogenase"/>
    <property type="match status" value="1"/>
</dbReference>
<dbReference type="PANTHER" id="PTHR43217:SF1">
    <property type="entry name" value="SUCCINATE SEMIALDEHYDE DEHYDROGENASE [NAD(P)+] SAD"/>
    <property type="match status" value="1"/>
</dbReference>
<dbReference type="EMBL" id="CP119321">
    <property type="protein sequence ID" value="WEK14970.1"/>
    <property type="molecule type" value="Genomic_DNA"/>
</dbReference>
<dbReference type="InterPro" id="IPR016162">
    <property type="entry name" value="Ald_DH_N"/>
</dbReference>
<proteinExistence type="inferred from homology"/>
<dbReference type="AlphaFoldDB" id="A0AAJ5W669"/>
<evidence type="ECO:0000256" key="3">
    <source>
        <dbReference type="ARBA" id="ARBA00023002"/>
    </source>
</evidence>
<dbReference type="FunFam" id="3.40.605.10:FF:000012">
    <property type="entry name" value="NAD-dependent succinate-semialdehyde dehydrogenase"/>
    <property type="match status" value="1"/>
</dbReference>
<dbReference type="Pfam" id="PF00171">
    <property type="entry name" value="Aldedh"/>
    <property type="match status" value="1"/>
</dbReference>
<dbReference type="GO" id="GO:0004777">
    <property type="term" value="F:succinate-semialdehyde dehydrogenase (NAD+) activity"/>
    <property type="evidence" value="ECO:0007669"/>
    <property type="project" value="TreeGrafter"/>
</dbReference>
<accession>A0AAJ5W669</accession>
<dbReference type="InterPro" id="IPR044148">
    <property type="entry name" value="ALDH_GabD1-like"/>
</dbReference>
<reference evidence="5" key="1">
    <citation type="submission" date="2023-03" db="EMBL/GenBank/DDBJ databases">
        <title>Andean soil-derived lignocellulolytic bacterial consortium as a source of novel taxa and putative plastic-active enzymes.</title>
        <authorList>
            <person name="Diaz-Garcia L."/>
            <person name="Chuvochina M."/>
            <person name="Feuerriegel G."/>
            <person name="Bunk B."/>
            <person name="Sproer C."/>
            <person name="Streit W.R."/>
            <person name="Rodriguez L.M."/>
            <person name="Overmann J."/>
            <person name="Jimenez D.J."/>
        </authorList>
    </citation>
    <scope>NUCLEOTIDE SEQUENCE</scope>
    <source>
        <strain evidence="5">MAG 4610</strain>
    </source>
</reference>
<dbReference type="CDD" id="cd07100">
    <property type="entry name" value="ALDH_SSADH1_GabD1"/>
    <property type="match status" value="1"/>
</dbReference>
<keyword evidence="3" id="KW-0560">Oxidoreductase</keyword>